<name>A0A183IGW8_9BILA</name>
<evidence type="ECO:0000313" key="3">
    <source>
        <dbReference type="WBParaSite" id="SBAD_0000300201-mRNA-1"/>
    </source>
</evidence>
<dbReference type="AlphaFoldDB" id="A0A183IGW8"/>
<reference evidence="3" key="1">
    <citation type="submission" date="2016-06" db="UniProtKB">
        <authorList>
            <consortium name="WormBaseParasite"/>
        </authorList>
    </citation>
    <scope>IDENTIFICATION</scope>
</reference>
<accession>A0A183IGW8</accession>
<sequence length="117" mass="13006">MIVNGALVRIATSYNRRRYHGVASLPSDLFDSSTLNLVVVFNGCRFPVGNWRSTGLRRVELLQPTPAGFVPPRQVSSERRKSFSILPLIELYVQHSQEATEGVEDSPGLRITNVSHA</sequence>
<protein>
    <submittedName>
        <fullName evidence="1 3">Uncharacterized protein</fullName>
    </submittedName>
</protein>
<proteinExistence type="predicted"/>
<reference evidence="1 2" key="2">
    <citation type="submission" date="2018-11" db="EMBL/GenBank/DDBJ databases">
        <authorList>
            <consortium name="Pathogen Informatics"/>
        </authorList>
    </citation>
    <scope>NUCLEOTIDE SEQUENCE [LARGE SCALE GENOMIC DNA]</scope>
</reference>
<dbReference type="Proteomes" id="UP000270296">
    <property type="component" value="Unassembled WGS sequence"/>
</dbReference>
<keyword evidence="2" id="KW-1185">Reference proteome</keyword>
<evidence type="ECO:0000313" key="1">
    <source>
        <dbReference type="EMBL" id="VDO99178.1"/>
    </source>
</evidence>
<dbReference type="WBParaSite" id="SBAD_0000300201-mRNA-1">
    <property type="protein sequence ID" value="SBAD_0000300201-mRNA-1"/>
    <property type="gene ID" value="SBAD_0000300201"/>
</dbReference>
<evidence type="ECO:0000313" key="2">
    <source>
        <dbReference type="Proteomes" id="UP000270296"/>
    </source>
</evidence>
<gene>
    <name evidence="1" type="ORF">SBAD_LOCUS2863</name>
</gene>
<organism evidence="3">
    <name type="scientific">Soboliphyme baturini</name>
    <dbReference type="NCBI Taxonomy" id="241478"/>
    <lineage>
        <taxon>Eukaryota</taxon>
        <taxon>Metazoa</taxon>
        <taxon>Ecdysozoa</taxon>
        <taxon>Nematoda</taxon>
        <taxon>Enoplea</taxon>
        <taxon>Dorylaimia</taxon>
        <taxon>Dioctophymatida</taxon>
        <taxon>Dioctophymatoidea</taxon>
        <taxon>Soboliphymatidae</taxon>
        <taxon>Soboliphyme</taxon>
    </lineage>
</organism>
<dbReference type="EMBL" id="UZAM01007446">
    <property type="protein sequence ID" value="VDO99178.1"/>
    <property type="molecule type" value="Genomic_DNA"/>
</dbReference>